<keyword evidence="2" id="KW-1185">Reference proteome</keyword>
<evidence type="ECO:0000313" key="2">
    <source>
        <dbReference type="Proteomes" id="UP000776252"/>
    </source>
</evidence>
<comment type="caution">
    <text evidence="1">The sequence shown here is derived from an EMBL/GenBank/DDBJ whole genome shotgun (WGS) entry which is preliminary data.</text>
</comment>
<proteinExistence type="predicted"/>
<protein>
    <submittedName>
        <fullName evidence="1">Uncharacterized protein</fullName>
    </submittedName>
</protein>
<accession>A0ABS6BWI1</accession>
<evidence type="ECO:0000313" key="1">
    <source>
        <dbReference type="EMBL" id="MBU3161055.1"/>
    </source>
</evidence>
<name>A0ABS6BWI1_9CLOT</name>
<dbReference type="EMBL" id="JAHLDV010000045">
    <property type="protein sequence ID" value="MBU3161055.1"/>
    <property type="molecule type" value="Genomic_DNA"/>
</dbReference>
<reference evidence="1 2" key="1">
    <citation type="submission" date="2021-06" db="EMBL/GenBank/DDBJ databases">
        <title>Clostridia strains as spoilage organisms.</title>
        <authorList>
            <person name="Wambui J."/>
            <person name="Stephan R."/>
            <person name="Stevens M.J.A."/>
        </authorList>
    </citation>
    <scope>NUCLEOTIDE SEQUENCE [LARGE SCALE GENOMIC DNA]</scope>
    <source>
        <strain evidence="1 2">DSM 14204</strain>
    </source>
</reference>
<sequence>MYKLTRSFLQEILEKDGKAMVSVQRQASKSDIQETHDKEDNLIAETIVISGAMEKVLLDALRKLNKTEIDKDVISEIGNKEQEWKLERDRY</sequence>
<organism evidence="1 2">
    <name type="scientific">Clostridium frigoris</name>
    <dbReference type="NCBI Taxonomy" id="205327"/>
    <lineage>
        <taxon>Bacteria</taxon>
        <taxon>Bacillati</taxon>
        <taxon>Bacillota</taxon>
        <taxon>Clostridia</taxon>
        <taxon>Eubacteriales</taxon>
        <taxon>Clostridiaceae</taxon>
        <taxon>Clostridium</taxon>
    </lineage>
</organism>
<gene>
    <name evidence="1" type="ORF">KPL37_15115</name>
</gene>
<dbReference type="Proteomes" id="UP000776252">
    <property type="component" value="Unassembled WGS sequence"/>
</dbReference>
<dbReference type="RefSeq" id="WP_216150696.1">
    <property type="nucleotide sequence ID" value="NZ_JAHLDV010000045.1"/>
</dbReference>